<dbReference type="Pfam" id="PF13439">
    <property type="entry name" value="Glyco_transf_4"/>
    <property type="match status" value="1"/>
</dbReference>
<sequence>MDASVRSVSAHIGRPTSPGLTGLRVALVHDWLTGMRGGEKCLEVLCRAFPEATLHTLIHRRGALSPAIEGMTIRTSPLQRVPGVLQHYRKLLPLMPLSARSWKVGQVDLVVSLSHCVAKAVRPPRGVPHVCYCFTPMRYAWQGRDAYLDGWSDRPVRRALAGAMLNRMRSWDRASAAGVTHFVAISETVRERIGLYYQRESQVICPPVDTDYYAPGPEARESFYLCVSALVPYKRLEQAILACTRSGRELIVIGEGTERMRLEKLAGPGVRFLGWQPDDVIRDHYRRCRALLFPGEEDFGIVPIEALACGAPVLALGLGGVAETVDDAVGRIYDAPTTEALLAAIDAWEAAGCPHDSALARRRAEALALPVFRDRLLGYLNEIVNGQHPAHVPPAPHMPFALRGQKNVR</sequence>
<keyword evidence="3" id="KW-0328">Glycosyltransferase</keyword>
<proteinExistence type="predicted"/>
<dbReference type="InterPro" id="IPR028098">
    <property type="entry name" value="Glyco_trans_4-like_N"/>
</dbReference>
<dbReference type="EC" id="2.4.-.-" evidence="3"/>
<dbReference type="EMBL" id="CP155447">
    <property type="protein sequence ID" value="XBH04076.1"/>
    <property type="molecule type" value="Genomic_DNA"/>
</dbReference>
<name>A0AAU7CFX7_9BACT</name>
<feature type="domain" description="Glycosyltransferase subfamily 4-like N-terminal" evidence="2">
    <location>
        <begin position="37"/>
        <end position="211"/>
    </location>
</feature>
<protein>
    <submittedName>
        <fullName evidence="3">Glycosyltransferase</fullName>
        <ecNumber evidence="3">2.4.-.-</ecNumber>
    </submittedName>
</protein>
<accession>A0AAU7CFX7</accession>
<evidence type="ECO:0000259" key="2">
    <source>
        <dbReference type="Pfam" id="PF13439"/>
    </source>
</evidence>
<dbReference type="PANTHER" id="PTHR45947:SF3">
    <property type="entry name" value="SULFOQUINOVOSYL TRANSFERASE SQD2"/>
    <property type="match status" value="1"/>
</dbReference>
<feature type="domain" description="Glycosyl transferase family 1" evidence="1">
    <location>
        <begin position="220"/>
        <end position="350"/>
    </location>
</feature>
<dbReference type="RefSeq" id="WP_406696822.1">
    <property type="nucleotide sequence ID" value="NZ_CP155447.1"/>
</dbReference>
<keyword evidence="3" id="KW-0808">Transferase</keyword>
<dbReference type="AlphaFoldDB" id="A0AAU7CFX7"/>
<reference evidence="3" key="1">
    <citation type="submission" date="2024-05" db="EMBL/GenBank/DDBJ databases">
        <title>Planctomycetes of the genus Singulisphaera possess chitinolytic capabilities.</title>
        <authorList>
            <person name="Ivanova A."/>
        </authorList>
    </citation>
    <scope>NUCLEOTIDE SEQUENCE</scope>
    <source>
        <strain evidence="3">Ch08T</strain>
    </source>
</reference>
<dbReference type="GO" id="GO:0016757">
    <property type="term" value="F:glycosyltransferase activity"/>
    <property type="evidence" value="ECO:0007669"/>
    <property type="project" value="UniProtKB-KW"/>
</dbReference>
<dbReference type="PANTHER" id="PTHR45947">
    <property type="entry name" value="SULFOQUINOVOSYL TRANSFERASE SQD2"/>
    <property type="match status" value="1"/>
</dbReference>
<evidence type="ECO:0000313" key="3">
    <source>
        <dbReference type="EMBL" id="XBH04076.1"/>
    </source>
</evidence>
<dbReference type="InterPro" id="IPR001296">
    <property type="entry name" value="Glyco_trans_1"/>
</dbReference>
<dbReference type="Gene3D" id="3.40.50.2000">
    <property type="entry name" value="Glycogen Phosphorylase B"/>
    <property type="match status" value="1"/>
</dbReference>
<dbReference type="Pfam" id="PF00534">
    <property type="entry name" value="Glycos_transf_1"/>
    <property type="match status" value="1"/>
</dbReference>
<dbReference type="InterPro" id="IPR050194">
    <property type="entry name" value="Glycosyltransferase_grp1"/>
</dbReference>
<gene>
    <name evidence="3" type="ORF">V5E97_38120</name>
</gene>
<dbReference type="SUPFAM" id="SSF53756">
    <property type="entry name" value="UDP-Glycosyltransferase/glycogen phosphorylase"/>
    <property type="match status" value="1"/>
</dbReference>
<organism evidence="3">
    <name type="scientific">Singulisphaera sp. Ch08</name>
    <dbReference type="NCBI Taxonomy" id="3120278"/>
    <lineage>
        <taxon>Bacteria</taxon>
        <taxon>Pseudomonadati</taxon>
        <taxon>Planctomycetota</taxon>
        <taxon>Planctomycetia</taxon>
        <taxon>Isosphaerales</taxon>
        <taxon>Isosphaeraceae</taxon>
        <taxon>Singulisphaera</taxon>
    </lineage>
</organism>
<evidence type="ECO:0000259" key="1">
    <source>
        <dbReference type="Pfam" id="PF00534"/>
    </source>
</evidence>